<dbReference type="GO" id="GO:0003725">
    <property type="term" value="F:double-stranded RNA binding"/>
    <property type="evidence" value="ECO:0007669"/>
    <property type="project" value="TreeGrafter"/>
</dbReference>
<dbReference type="SMART" id="SM00847">
    <property type="entry name" value="HA2"/>
    <property type="match status" value="1"/>
</dbReference>
<dbReference type="PANTHER" id="PTHR18934">
    <property type="entry name" value="ATP-DEPENDENT RNA HELICASE"/>
    <property type="match status" value="1"/>
</dbReference>
<evidence type="ECO:0000259" key="8">
    <source>
        <dbReference type="PROSITE" id="PS51194"/>
    </source>
</evidence>
<dbReference type="PROSITE" id="PS51194">
    <property type="entry name" value="HELICASE_CTER"/>
    <property type="match status" value="1"/>
</dbReference>
<evidence type="ECO:0000256" key="4">
    <source>
        <dbReference type="ARBA" id="ARBA00022806"/>
    </source>
</evidence>
<keyword evidence="2" id="KW-0547">Nucleotide-binding</keyword>
<dbReference type="STRING" id="7266.A0A3B0K168"/>
<reference evidence="10" key="1">
    <citation type="submission" date="2018-01" db="EMBL/GenBank/DDBJ databases">
        <authorList>
            <person name="Alioto T."/>
            <person name="Alioto T."/>
        </authorList>
    </citation>
    <scope>NUCLEOTIDE SEQUENCE [LARGE SCALE GENOMIC DNA]</scope>
</reference>
<dbReference type="InterPro" id="IPR002464">
    <property type="entry name" value="DNA/RNA_helicase_DEAH_CS"/>
</dbReference>
<evidence type="ECO:0000256" key="3">
    <source>
        <dbReference type="ARBA" id="ARBA00022801"/>
    </source>
</evidence>
<keyword evidence="4 9" id="KW-0347">Helicase</keyword>
<dbReference type="InterPro" id="IPR011709">
    <property type="entry name" value="DEAD-box_helicase_OB_fold"/>
</dbReference>
<dbReference type="EC" id="3.6.4.13" evidence="1"/>
<evidence type="ECO:0000313" key="10">
    <source>
        <dbReference type="Proteomes" id="UP000268350"/>
    </source>
</evidence>
<comment type="catalytic activity">
    <reaction evidence="6">
        <text>ATP + H2O = ADP + phosphate + H(+)</text>
        <dbReference type="Rhea" id="RHEA:13065"/>
        <dbReference type="ChEBI" id="CHEBI:15377"/>
        <dbReference type="ChEBI" id="CHEBI:15378"/>
        <dbReference type="ChEBI" id="CHEBI:30616"/>
        <dbReference type="ChEBI" id="CHEBI:43474"/>
        <dbReference type="ChEBI" id="CHEBI:456216"/>
        <dbReference type="EC" id="3.6.4.13"/>
    </reaction>
</comment>
<sequence length="698" mass="78925">MDSKYSLTNNSNVRLISTNFATKRKTEAVKSDMDVKNKFTYPLSTPQNTVPVVPASKRNCVGQQKTSLPVYNCRHRILKEIECNDTVLIMSETGSGKTTQIPQFLLHEGYAKSNMIGITQPRRVAAITVAKRVAQELSSSVGDIVGYTVRFEDLTSKNTKIRYLTDGILLRESIEDRLLLKYSVIILDEAHERTVNADLLFGIVKEAQKERSRKNLATLKIVITSATMDIDHFGKYFKCKGLYLEGRTHPVRVLHAKEPHDDYIHALLVTLFYIHRTEPINHDVLIFLTGQEEIEALARQIRTLSKINVNGTTNVRVCTMYAQLSHNMQLECFLPCPSNVRKIVLATNIAETSITIPGIRCVIDCGFVKEKYFNSVDGIDILKTVRISRAQAWQRTGRAGRDAPGICYRVYTKSEMDSFMNLTQPEILRTNPTSTVLHLLAMDVDCNNFDFLDAPLEESLTSAYRSLSGLGAIDYGSISCITPLGRLMSQYPLDPKYSKLLISASKVGCMEEMLRLVSVLSSDNIFISSIAKNELASLAHAKFSSKHGDHLTLLNVFNLFLKTDQQKVWCQDNYLNYRSLIYARNICRQLSEISERLGLTINSSENIESFKKCLLSGFFENIAILQKDGSYLTCSGNLKAKIHPSSVFHLKYKPKCILFTHFVQTDNYYLRLVTDIHMDWAKELVPSLRSQNKILNNC</sequence>
<dbReference type="OMA" id="APVHDFV"/>
<organism evidence="9 10">
    <name type="scientific">Drosophila guanche</name>
    <name type="common">Fruit fly</name>
    <dbReference type="NCBI Taxonomy" id="7266"/>
    <lineage>
        <taxon>Eukaryota</taxon>
        <taxon>Metazoa</taxon>
        <taxon>Ecdysozoa</taxon>
        <taxon>Arthropoda</taxon>
        <taxon>Hexapoda</taxon>
        <taxon>Insecta</taxon>
        <taxon>Pterygota</taxon>
        <taxon>Neoptera</taxon>
        <taxon>Endopterygota</taxon>
        <taxon>Diptera</taxon>
        <taxon>Brachycera</taxon>
        <taxon>Muscomorpha</taxon>
        <taxon>Ephydroidea</taxon>
        <taxon>Drosophilidae</taxon>
        <taxon>Drosophila</taxon>
        <taxon>Sophophora</taxon>
    </lineage>
</organism>
<evidence type="ECO:0000256" key="5">
    <source>
        <dbReference type="ARBA" id="ARBA00022840"/>
    </source>
</evidence>
<dbReference type="InterPro" id="IPR001650">
    <property type="entry name" value="Helicase_C-like"/>
</dbReference>
<name>A0A3B0K168_DROGU</name>
<dbReference type="InterPro" id="IPR014001">
    <property type="entry name" value="Helicase_ATP-bd"/>
</dbReference>
<dbReference type="CDD" id="cd17978">
    <property type="entry name" value="DEXHc_DHX33"/>
    <property type="match status" value="1"/>
</dbReference>
<gene>
    <name evidence="9" type="ORF">DGUA_6G013275</name>
</gene>
<dbReference type="Pfam" id="PF07717">
    <property type="entry name" value="OB_NTP_bind"/>
    <property type="match status" value="1"/>
</dbReference>
<dbReference type="PANTHER" id="PTHR18934:SF118">
    <property type="entry name" value="ATP-DEPENDENT RNA HELICASE DHX33"/>
    <property type="match status" value="1"/>
</dbReference>
<dbReference type="InterPro" id="IPR011545">
    <property type="entry name" value="DEAD/DEAH_box_helicase_dom"/>
</dbReference>
<dbReference type="InterPro" id="IPR007502">
    <property type="entry name" value="Helicase-assoc_dom"/>
</dbReference>
<evidence type="ECO:0000256" key="1">
    <source>
        <dbReference type="ARBA" id="ARBA00012552"/>
    </source>
</evidence>
<protein>
    <recommendedName>
        <fullName evidence="1">RNA helicase</fullName>
        <ecNumber evidence="1">3.6.4.13</ecNumber>
    </recommendedName>
</protein>
<dbReference type="GO" id="GO:0003724">
    <property type="term" value="F:RNA helicase activity"/>
    <property type="evidence" value="ECO:0007669"/>
    <property type="project" value="UniProtKB-EC"/>
</dbReference>
<dbReference type="Gene3D" id="3.40.50.300">
    <property type="entry name" value="P-loop containing nucleotide triphosphate hydrolases"/>
    <property type="match status" value="2"/>
</dbReference>
<evidence type="ECO:0000313" key="9">
    <source>
        <dbReference type="EMBL" id="SPP81600.1"/>
    </source>
</evidence>
<evidence type="ECO:0000256" key="2">
    <source>
        <dbReference type="ARBA" id="ARBA00022741"/>
    </source>
</evidence>
<feature type="domain" description="Helicase ATP-binding" evidence="7">
    <location>
        <begin position="78"/>
        <end position="246"/>
    </location>
</feature>
<dbReference type="PROSITE" id="PS00690">
    <property type="entry name" value="DEAH_ATP_HELICASE"/>
    <property type="match status" value="1"/>
</dbReference>
<dbReference type="Pfam" id="PF00271">
    <property type="entry name" value="Helicase_C"/>
    <property type="match status" value="1"/>
</dbReference>
<dbReference type="SUPFAM" id="SSF52540">
    <property type="entry name" value="P-loop containing nucleoside triphosphate hydrolases"/>
    <property type="match status" value="1"/>
</dbReference>
<dbReference type="GO" id="GO:0005524">
    <property type="term" value="F:ATP binding"/>
    <property type="evidence" value="ECO:0007669"/>
    <property type="project" value="UniProtKB-KW"/>
</dbReference>
<dbReference type="FunFam" id="3.40.50.300:FF:000750">
    <property type="entry name" value="Putative ATP-dependent RNA helicase DHX33"/>
    <property type="match status" value="1"/>
</dbReference>
<feature type="domain" description="Helicase C-terminal" evidence="8">
    <location>
        <begin position="267"/>
        <end position="443"/>
    </location>
</feature>
<dbReference type="Gene3D" id="1.20.120.1080">
    <property type="match status" value="1"/>
</dbReference>
<dbReference type="CDD" id="cd18791">
    <property type="entry name" value="SF2_C_RHA"/>
    <property type="match status" value="1"/>
</dbReference>
<evidence type="ECO:0000256" key="6">
    <source>
        <dbReference type="ARBA" id="ARBA00047984"/>
    </source>
</evidence>
<accession>A0A3B0K168</accession>
<dbReference type="GO" id="GO:0045943">
    <property type="term" value="P:positive regulation of transcription by RNA polymerase I"/>
    <property type="evidence" value="ECO:0007669"/>
    <property type="project" value="TreeGrafter"/>
</dbReference>
<dbReference type="AlphaFoldDB" id="A0A3B0K168"/>
<dbReference type="SMART" id="SM00490">
    <property type="entry name" value="HELICc"/>
    <property type="match status" value="1"/>
</dbReference>
<dbReference type="Proteomes" id="UP000268350">
    <property type="component" value="Unassembled WGS sequence"/>
</dbReference>
<keyword evidence="10" id="KW-1185">Reference proteome</keyword>
<dbReference type="PROSITE" id="PS51192">
    <property type="entry name" value="HELICASE_ATP_BIND_1"/>
    <property type="match status" value="1"/>
</dbReference>
<dbReference type="InterPro" id="IPR027417">
    <property type="entry name" value="P-loop_NTPase"/>
</dbReference>
<dbReference type="GO" id="GO:0016787">
    <property type="term" value="F:hydrolase activity"/>
    <property type="evidence" value="ECO:0007669"/>
    <property type="project" value="UniProtKB-KW"/>
</dbReference>
<keyword evidence="5" id="KW-0067">ATP-binding</keyword>
<proteinExistence type="predicted"/>
<dbReference type="FunFam" id="3.40.50.300:FF:000145">
    <property type="entry name" value="probable ATP-dependent RNA helicase DHX40"/>
    <property type="match status" value="1"/>
</dbReference>
<dbReference type="OrthoDB" id="10253254at2759"/>
<dbReference type="SMART" id="SM00487">
    <property type="entry name" value="DEXDc"/>
    <property type="match status" value="1"/>
</dbReference>
<dbReference type="GO" id="GO:0005730">
    <property type="term" value="C:nucleolus"/>
    <property type="evidence" value="ECO:0007669"/>
    <property type="project" value="UniProtKB-ARBA"/>
</dbReference>
<dbReference type="Pfam" id="PF21010">
    <property type="entry name" value="HA2_C"/>
    <property type="match status" value="1"/>
</dbReference>
<evidence type="ECO:0000259" key="7">
    <source>
        <dbReference type="PROSITE" id="PS51192"/>
    </source>
</evidence>
<dbReference type="Pfam" id="PF00270">
    <property type="entry name" value="DEAD"/>
    <property type="match status" value="1"/>
</dbReference>
<keyword evidence="3" id="KW-0378">Hydrolase</keyword>
<dbReference type="EMBL" id="OUUW01000006">
    <property type="protein sequence ID" value="SPP81600.1"/>
    <property type="molecule type" value="Genomic_DNA"/>
</dbReference>